<comment type="caution">
    <text evidence="1">The sequence shown here is derived from an EMBL/GenBank/DDBJ whole genome shotgun (WGS) entry which is preliminary data.</text>
</comment>
<name>A0ACD3SNY2_9BURK</name>
<organism evidence="1 2">
    <name type="scientific">Imbroritus primus</name>
    <dbReference type="NCBI Taxonomy" id="3058603"/>
    <lineage>
        <taxon>Bacteria</taxon>
        <taxon>Pseudomonadati</taxon>
        <taxon>Pseudomonadota</taxon>
        <taxon>Betaproteobacteria</taxon>
        <taxon>Burkholderiales</taxon>
        <taxon>Burkholderiaceae</taxon>
        <taxon>Imbroritus</taxon>
    </lineage>
</organism>
<evidence type="ECO:0000313" key="2">
    <source>
        <dbReference type="Proteomes" id="UP000004277"/>
    </source>
</evidence>
<sequence>MQGSDLTLLVDIVDAGNLSAAARRLKLSRSSLSYRLKALERAVGAQLFKRTTRSLELTEVGRALHAHGQIVARELAAAHATVSSLGKSLHGKVSVSVPTGFGQVWLNPLLIDFKRRHPGVTLNVVFDNQITDLVSEDIDIAIRVLSRPPESLVATDLGKVDWVLCATPAYLAANPPGDDIRQLQHARIICAAAVGQPFKLIARSHLGNDPARLEIRLVPEVQSENFAFLRDATLASLGLGILPRYVVAEQLRNGTLLRLFGDHELTVFGSHVFMLTLPSRYRTQATRQLMTWLRERIKLDDL</sequence>
<dbReference type="Proteomes" id="UP000004277">
    <property type="component" value="Unassembled WGS sequence"/>
</dbReference>
<accession>A0ACD3SNY2</accession>
<evidence type="ECO:0000313" key="1">
    <source>
        <dbReference type="EMBL" id="TMS57927.1"/>
    </source>
</evidence>
<reference evidence="1" key="1">
    <citation type="submission" date="2019-05" db="EMBL/GenBank/DDBJ databases">
        <title>Revised genome assembly of Burkholderiaceae (previously Ralstonia) sp. PBA.</title>
        <authorList>
            <person name="Gan H.M."/>
        </authorList>
    </citation>
    <scope>NUCLEOTIDE SEQUENCE</scope>
    <source>
        <strain evidence="1">PBA</strain>
    </source>
</reference>
<dbReference type="EMBL" id="AKCV02000017">
    <property type="protein sequence ID" value="TMS57927.1"/>
    <property type="molecule type" value="Genomic_DNA"/>
</dbReference>
<gene>
    <name evidence="1" type="ORF">MW7_010695</name>
</gene>
<keyword evidence="2" id="KW-1185">Reference proteome</keyword>
<protein>
    <submittedName>
        <fullName evidence="1">LysR family transcriptional regulator</fullName>
    </submittedName>
</protein>
<proteinExistence type="predicted"/>